<feature type="domain" description="Peptidase M16 N-terminal" evidence="4">
    <location>
        <begin position="16"/>
        <end position="157"/>
    </location>
</feature>
<proteinExistence type="inferred from homology"/>
<dbReference type="Pfam" id="PF00675">
    <property type="entry name" value="Peptidase_M16"/>
    <property type="match status" value="1"/>
</dbReference>
<evidence type="ECO:0000256" key="3">
    <source>
        <dbReference type="RuleBase" id="RU004447"/>
    </source>
</evidence>
<dbReference type="Pfam" id="PF05193">
    <property type="entry name" value="Peptidase_M16_C"/>
    <property type="match status" value="1"/>
</dbReference>
<evidence type="ECO:0000259" key="5">
    <source>
        <dbReference type="Pfam" id="PF05193"/>
    </source>
</evidence>
<dbReference type="InterPro" id="IPR050361">
    <property type="entry name" value="MPP/UQCRC_Complex"/>
</dbReference>
<dbReference type="InterPro" id="IPR001431">
    <property type="entry name" value="Pept_M16_Zn_BS"/>
</dbReference>
<dbReference type="Proteomes" id="UP001157911">
    <property type="component" value="Unassembled WGS sequence"/>
</dbReference>
<dbReference type="RefSeq" id="WP_283399648.1">
    <property type="nucleotide sequence ID" value="NZ_FXUB01000001.1"/>
</dbReference>
<dbReference type="Gene3D" id="3.30.830.10">
    <property type="entry name" value="Metalloenzyme, LuxS/M16 peptidase-like"/>
    <property type="match status" value="2"/>
</dbReference>
<dbReference type="EMBL" id="FXUB01000001">
    <property type="protein sequence ID" value="SMP03696.1"/>
    <property type="molecule type" value="Genomic_DNA"/>
</dbReference>
<dbReference type="PANTHER" id="PTHR11851">
    <property type="entry name" value="METALLOPROTEASE"/>
    <property type="match status" value="1"/>
</dbReference>
<evidence type="ECO:0000313" key="7">
    <source>
        <dbReference type="Proteomes" id="UP001157911"/>
    </source>
</evidence>
<comment type="similarity">
    <text evidence="2 3">Belongs to the peptidase M16 family.</text>
</comment>
<dbReference type="InterPro" id="IPR007863">
    <property type="entry name" value="Peptidase_M16_C"/>
</dbReference>
<comment type="cofactor">
    <cofactor evidence="1">
        <name>Zn(2+)</name>
        <dbReference type="ChEBI" id="CHEBI:29105"/>
    </cofactor>
</comment>
<evidence type="ECO:0000256" key="1">
    <source>
        <dbReference type="ARBA" id="ARBA00001947"/>
    </source>
</evidence>
<protein>
    <submittedName>
        <fullName evidence="6">Predicted Zn-dependent peptidase</fullName>
    </submittedName>
</protein>
<dbReference type="SUPFAM" id="SSF63411">
    <property type="entry name" value="LuxS/MPP-like metallohydrolase"/>
    <property type="match status" value="2"/>
</dbReference>
<feature type="domain" description="Peptidase M16 C-terminal" evidence="5">
    <location>
        <begin position="164"/>
        <end position="335"/>
    </location>
</feature>
<dbReference type="InterPro" id="IPR011765">
    <property type="entry name" value="Pept_M16_N"/>
</dbReference>
<evidence type="ECO:0000259" key="4">
    <source>
        <dbReference type="Pfam" id="PF00675"/>
    </source>
</evidence>
<gene>
    <name evidence="6" type="ORF">SAMN06265339_0137</name>
</gene>
<dbReference type="InterPro" id="IPR011249">
    <property type="entry name" value="Metalloenz_LuxS/M16"/>
</dbReference>
<sequence>MIIGKLNNGLKYAIKERKDLNTVTISVWIKTGSAYEDDSNRGIAHFLEHMMFNSSKNLPPGTLDREIELMGGEINAATSYDYTYYYINVPYNHYKRALELLTDFILNPLLSEEMVEKEKPIVLEEIARSKDNPQDVFAETLMNRLYSKAPYKYPILGFEDTVKKIDSQTLRTFYENNYVPDRMAISVVGKIDAEEVKKNIQELWEDFKRKGKVKNLENEPAENKGGEFTVTHPAVQIPQLVLAWKLPPCSRDDVYYEILDSFLSSGKSAYLYNRIREKGFAYSCYSNYQNLLLGSNFIIGAMTDNVELCLEELKKVIEEILSISEEDFEFARKKLLKNELFSRESGETEADNIGYAVSIIEDESYYLEYITDIKQASFTKFKEKVKFLMEPYLIGFLLP</sequence>
<organism evidence="6 7">
    <name type="scientific">Desulfurobacterium pacificum</name>
    <dbReference type="NCBI Taxonomy" id="240166"/>
    <lineage>
        <taxon>Bacteria</taxon>
        <taxon>Pseudomonadati</taxon>
        <taxon>Aquificota</taxon>
        <taxon>Aquificia</taxon>
        <taxon>Desulfurobacteriales</taxon>
        <taxon>Desulfurobacteriaceae</taxon>
        <taxon>Desulfurobacterium</taxon>
    </lineage>
</organism>
<name>A0ABY1N9W9_9BACT</name>
<evidence type="ECO:0000256" key="2">
    <source>
        <dbReference type="ARBA" id="ARBA00007261"/>
    </source>
</evidence>
<accession>A0ABY1N9W9</accession>
<comment type="caution">
    <text evidence="6">The sequence shown here is derived from an EMBL/GenBank/DDBJ whole genome shotgun (WGS) entry which is preliminary data.</text>
</comment>
<dbReference type="PANTHER" id="PTHR11851:SF49">
    <property type="entry name" value="MITOCHONDRIAL-PROCESSING PEPTIDASE SUBUNIT ALPHA"/>
    <property type="match status" value="1"/>
</dbReference>
<reference evidence="6 7" key="1">
    <citation type="submission" date="2017-05" db="EMBL/GenBank/DDBJ databases">
        <authorList>
            <person name="Varghese N."/>
            <person name="Submissions S."/>
        </authorList>
    </citation>
    <scope>NUCLEOTIDE SEQUENCE [LARGE SCALE GENOMIC DNA]</scope>
    <source>
        <strain evidence="6 7">DSM 15522</strain>
    </source>
</reference>
<keyword evidence="7" id="KW-1185">Reference proteome</keyword>
<dbReference type="PROSITE" id="PS00143">
    <property type="entry name" value="INSULINASE"/>
    <property type="match status" value="1"/>
</dbReference>
<evidence type="ECO:0000313" key="6">
    <source>
        <dbReference type="EMBL" id="SMP03696.1"/>
    </source>
</evidence>